<protein>
    <submittedName>
        <fullName evidence="1">Uncharacterized protein</fullName>
    </submittedName>
</protein>
<evidence type="ECO:0000313" key="2">
    <source>
        <dbReference type="Proteomes" id="UP000762110"/>
    </source>
</evidence>
<sequence length="249" mass="27586">MSKIYETGHAKNVANFETLISFVIGYGAIYNPSNTLIGVGNMQGQLAKAKNAVNDFYELFANLSNAVVAREVAFRSIKKLSTRLLNALKATDTPIQVIDNVAAINRKLQGKRASGKLTDERKAELLAHGKVVNQVSASQLSYDNILDNFYKLIQQLDSIPQYKPNEIELKVVTLTSQCATLRQLNAAVVTHEVALGNVRLLRNEVMYNLEVGLIANAQQVKAYLKSVFGATSEYYKQVSGIPFRMMRNL</sequence>
<organism evidence="1 2">
    <name type="scientific">Pedobacter boryungensis</name>
    <dbReference type="NCBI Taxonomy" id="869962"/>
    <lineage>
        <taxon>Bacteria</taxon>
        <taxon>Pseudomonadati</taxon>
        <taxon>Bacteroidota</taxon>
        <taxon>Sphingobacteriia</taxon>
        <taxon>Sphingobacteriales</taxon>
        <taxon>Sphingobacteriaceae</taxon>
        <taxon>Pedobacter</taxon>
    </lineage>
</organism>
<reference evidence="1 2" key="1">
    <citation type="submission" date="2020-05" db="EMBL/GenBank/DDBJ databases">
        <title>Description of Pedobacter foliorum sp. nov.</title>
        <authorList>
            <person name="Qi S."/>
            <person name="Carlier A."/>
            <person name="Cnockaert M."/>
            <person name="Vandamme P."/>
        </authorList>
    </citation>
    <scope>NUCLEOTIDE SEQUENCE [LARGE SCALE GENOMIC DNA]</scope>
    <source>
        <strain evidence="1 2">LMG 31300</strain>
    </source>
</reference>
<keyword evidence="2" id="KW-1185">Reference proteome</keyword>
<accession>A0ABX2DII1</accession>
<gene>
    <name evidence="1" type="ORF">HQN85_14410</name>
</gene>
<evidence type="ECO:0000313" key="1">
    <source>
        <dbReference type="EMBL" id="NQX32929.1"/>
    </source>
</evidence>
<proteinExistence type="predicted"/>
<dbReference type="Proteomes" id="UP000762110">
    <property type="component" value="Unassembled WGS sequence"/>
</dbReference>
<dbReference type="EMBL" id="JABMKV010000003">
    <property type="protein sequence ID" value="NQX32929.1"/>
    <property type="molecule type" value="Genomic_DNA"/>
</dbReference>
<comment type="caution">
    <text evidence="1">The sequence shown here is derived from an EMBL/GenBank/DDBJ whole genome shotgun (WGS) entry which is preliminary data.</text>
</comment>
<dbReference type="RefSeq" id="WP_173273504.1">
    <property type="nucleotide sequence ID" value="NZ_JABMKV010000003.1"/>
</dbReference>
<name>A0ABX2DII1_9SPHI</name>